<proteinExistence type="predicted"/>
<evidence type="ECO:0000313" key="1">
    <source>
        <dbReference type="EMBL" id="TYI49290.1"/>
    </source>
</evidence>
<keyword evidence="2" id="KW-1185">Reference proteome</keyword>
<dbReference type="Proteomes" id="UP000323597">
    <property type="component" value="Chromosome D12"/>
</dbReference>
<protein>
    <submittedName>
        <fullName evidence="1">Uncharacterized protein</fullName>
    </submittedName>
</protein>
<dbReference type="AlphaFoldDB" id="A0A5D2S9S8"/>
<name>A0A5D2S9S8_GOSMU</name>
<dbReference type="EMBL" id="CM017660">
    <property type="protein sequence ID" value="TYI49290.1"/>
    <property type="molecule type" value="Genomic_DNA"/>
</dbReference>
<accession>A0A5D2S9S8</accession>
<organism evidence="1 2">
    <name type="scientific">Gossypium mustelinum</name>
    <name type="common">Cotton</name>
    <name type="synonym">Gossypium caicoense</name>
    <dbReference type="NCBI Taxonomy" id="34275"/>
    <lineage>
        <taxon>Eukaryota</taxon>
        <taxon>Viridiplantae</taxon>
        <taxon>Streptophyta</taxon>
        <taxon>Embryophyta</taxon>
        <taxon>Tracheophyta</taxon>
        <taxon>Spermatophyta</taxon>
        <taxon>Magnoliopsida</taxon>
        <taxon>eudicotyledons</taxon>
        <taxon>Gunneridae</taxon>
        <taxon>Pentapetalae</taxon>
        <taxon>rosids</taxon>
        <taxon>malvids</taxon>
        <taxon>Malvales</taxon>
        <taxon>Malvaceae</taxon>
        <taxon>Malvoideae</taxon>
        <taxon>Gossypium</taxon>
    </lineage>
</organism>
<reference evidence="1 2" key="1">
    <citation type="submission" date="2019-07" db="EMBL/GenBank/DDBJ databases">
        <title>WGS assembly of Gossypium mustelinum.</title>
        <authorList>
            <person name="Chen Z.J."/>
            <person name="Sreedasyam A."/>
            <person name="Ando A."/>
            <person name="Song Q."/>
            <person name="De L."/>
            <person name="Hulse-Kemp A."/>
            <person name="Ding M."/>
            <person name="Ye W."/>
            <person name="Kirkbride R."/>
            <person name="Jenkins J."/>
            <person name="Plott C."/>
            <person name="Lovell J."/>
            <person name="Lin Y.-M."/>
            <person name="Vaughn R."/>
            <person name="Liu B."/>
            <person name="Li W."/>
            <person name="Simpson S."/>
            <person name="Scheffler B."/>
            <person name="Saski C."/>
            <person name="Grover C."/>
            <person name="Hu G."/>
            <person name="Conover J."/>
            <person name="Carlson J."/>
            <person name="Shu S."/>
            <person name="Boston L."/>
            <person name="Williams M."/>
            <person name="Peterson D."/>
            <person name="Mcgee K."/>
            <person name="Jones D."/>
            <person name="Wendel J."/>
            <person name="Stelly D."/>
            <person name="Grimwood J."/>
            <person name="Schmutz J."/>
        </authorList>
    </citation>
    <scope>NUCLEOTIDE SEQUENCE [LARGE SCALE GENOMIC DNA]</scope>
    <source>
        <strain evidence="1">1408120.09</strain>
    </source>
</reference>
<gene>
    <name evidence="1" type="ORF">E1A91_D12G024500v1</name>
</gene>
<evidence type="ECO:0000313" key="2">
    <source>
        <dbReference type="Proteomes" id="UP000323597"/>
    </source>
</evidence>
<sequence>MKNPGQSHMAYSFWTPSTSMTYCVNLNSSIIEIN</sequence>